<keyword evidence="2" id="KW-1185">Reference proteome</keyword>
<protein>
    <submittedName>
        <fullName evidence="1">Uncharacterized protein</fullName>
    </submittedName>
</protein>
<organism evidence="2">
    <name type="scientific">Perkinsus marinus (strain ATCC 50983 / TXsc)</name>
    <dbReference type="NCBI Taxonomy" id="423536"/>
    <lineage>
        <taxon>Eukaryota</taxon>
        <taxon>Sar</taxon>
        <taxon>Alveolata</taxon>
        <taxon>Perkinsozoa</taxon>
        <taxon>Perkinsea</taxon>
        <taxon>Perkinsida</taxon>
        <taxon>Perkinsidae</taxon>
        <taxon>Perkinsus</taxon>
    </lineage>
</organism>
<evidence type="ECO:0000313" key="1">
    <source>
        <dbReference type="EMBL" id="EER01536.1"/>
    </source>
</evidence>
<dbReference type="GeneID" id="9040068"/>
<sequence>MSSSIKDVPYVGYTCIGPYIVLWSRVAFGSTAAPNQLDASMEDVINEIKALSKLASTVEAPVTRLCDIEPHLVERCLLRSSTEAFSYLQVCPPVPKEITLIKFVDDVYTGGSNKSRVTSSYDFITYISNGHDFVIEPKKRFNSWEPVMVNDVEERRHLLGYDYSAVEDSFYPTFSGGQLQGNPMTKRQSCAVLASFYDPLGLIVEHDMSARSIWRSINKSTTEWDSTIPSSLKDEVCT</sequence>
<dbReference type="RefSeq" id="XP_002768818.1">
    <property type="nucleotide sequence ID" value="XM_002768772.1"/>
</dbReference>
<dbReference type="AlphaFoldDB" id="C5LP07"/>
<gene>
    <name evidence="1" type="ORF">Pmar_PMAR008279</name>
</gene>
<dbReference type="InParanoid" id="C5LP07"/>
<accession>C5LP07</accession>
<dbReference type="OrthoDB" id="7790044at2759"/>
<reference evidence="1 2" key="1">
    <citation type="submission" date="2008-07" db="EMBL/GenBank/DDBJ databases">
        <authorList>
            <person name="El-Sayed N."/>
            <person name="Caler E."/>
            <person name="Inman J."/>
            <person name="Amedeo P."/>
            <person name="Hass B."/>
            <person name="Wortman J."/>
        </authorList>
    </citation>
    <scope>NUCLEOTIDE SEQUENCE [LARGE SCALE GENOMIC DNA]</scope>
    <source>
        <strain evidence="2">ATCC 50983 / TXsc</strain>
    </source>
</reference>
<feature type="non-terminal residue" evidence="1">
    <location>
        <position position="238"/>
    </location>
</feature>
<evidence type="ECO:0000313" key="2">
    <source>
        <dbReference type="Proteomes" id="UP000007800"/>
    </source>
</evidence>
<dbReference type="EMBL" id="GG683917">
    <property type="protein sequence ID" value="EER01536.1"/>
    <property type="molecule type" value="Genomic_DNA"/>
</dbReference>
<dbReference type="Proteomes" id="UP000007800">
    <property type="component" value="Unassembled WGS sequence"/>
</dbReference>
<dbReference type="Pfam" id="PF05380">
    <property type="entry name" value="Peptidase_A17"/>
    <property type="match status" value="1"/>
</dbReference>
<proteinExistence type="predicted"/>
<dbReference type="InterPro" id="IPR008042">
    <property type="entry name" value="Retrotrans_Pao"/>
</dbReference>
<name>C5LP07_PERM5</name>